<comment type="caution">
    <text evidence="2">The sequence shown here is derived from an EMBL/GenBank/DDBJ whole genome shotgun (WGS) entry which is preliminary data.</text>
</comment>
<dbReference type="Pfam" id="PF09361">
    <property type="entry name" value="Phasin_2"/>
    <property type="match status" value="1"/>
</dbReference>
<feature type="domain" description="Phasin" evidence="1">
    <location>
        <begin position="6"/>
        <end position="94"/>
    </location>
</feature>
<proteinExistence type="predicted"/>
<accession>A0A972NTI1</accession>
<dbReference type="EMBL" id="WOEZ01000154">
    <property type="protein sequence ID" value="NPT58269.1"/>
    <property type="molecule type" value="Genomic_DNA"/>
</dbReference>
<reference evidence="2 3" key="1">
    <citation type="submission" date="2019-11" db="EMBL/GenBank/DDBJ databases">
        <title>Metabolism of dissolved organic matter in forest soils.</title>
        <authorList>
            <person name="Cyle K.T."/>
            <person name="Wilhelm R.C."/>
            <person name="Martinez C.E."/>
        </authorList>
    </citation>
    <scope>NUCLEOTIDE SEQUENCE [LARGE SCALE GENOMIC DNA]</scope>
    <source>
        <strain evidence="2 3">5N</strain>
    </source>
</reference>
<protein>
    <submittedName>
        <fullName evidence="2">TIGR01841 family phasin</fullName>
    </submittedName>
</protein>
<evidence type="ECO:0000313" key="3">
    <source>
        <dbReference type="Proteomes" id="UP000655523"/>
    </source>
</evidence>
<dbReference type="AlphaFoldDB" id="A0A972NTI1"/>
<gene>
    <name evidence="2" type="primary">phaP</name>
    <name evidence="2" type="ORF">GNZ13_27820</name>
</gene>
<organism evidence="2 3">
    <name type="scientific">Paraburkholderia elongata</name>
    <dbReference type="NCBI Taxonomy" id="2675747"/>
    <lineage>
        <taxon>Bacteria</taxon>
        <taxon>Pseudomonadati</taxon>
        <taxon>Pseudomonadota</taxon>
        <taxon>Betaproteobacteria</taxon>
        <taxon>Burkholderiales</taxon>
        <taxon>Burkholderiaceae</taxon>
        <taxon>Paraburkholderia</taxon>
    </lineage>
</organism>
<dbReference type="Proteomes" id="UP000655523">
    <property type="component" value="Unassembled WGS sequence"/>
</dbReference>
<evidence type="ECO:0000313" key="2">
    <source>
        <dbReference type="EMBL" id="NPT58269.1"/>
    </source>
</evidence>
<keyword evidence="3" id="KW-1185">Reference proteome</keyword>
<dbReference type="InterPro" id="IPR010127">
    <property type="entry name" value="Phasin_subfam-1"/>
</dbReference>
<name>A0A972NTI1_9BURK</name>
<dbReference type="NCBIfam" id="TIGR01841">
    <property type="entry name" value="phasin"/>
    <property type="match status" value="1"/>
</dbReference>
<sequence length="177" mass="18995">MTSQLVDFCFGVAGKVREAEEKLTRLNLDAAEAMFADLHQRMQDGLTKTDGDNASGLQAALALPSTERVLTYQRQLVEIASTMQTQLGEVIDTQYQEASRQFQRFVESAGQNAPVSSEAAIAFLKQIIAFANTAHDSVRKAAKQTVDFAQSSVSAATETALDTAQPAAESAAKAAKH</sequence>
<evidence type="ECO:0000259" key="1">
    <source>
        <dbReference type="Pfam" id="PF09361"/>
    </source>
</evidence>
<dbReference type="InterPro" id="IPR018968">
    <property type="entry name" value="Phasin"/>
</dbReference>